<keyword evidence="1" id="KW-0812">Transmembrane</keyword>
<dbReference type="Proteomes" id="UP000464178">
    <property type="component" value="Chromosome"/>
</dbReference>
<dbReference type="KEGG" id="gms:SOIL9_71230"/>
<sequence>MLTFLIVSNVLSLLISSAALWYARRVVREARWAMSYVRSARAEVKTWHDRLTAEPVLLPFPGSRQVLRIADTGDTA</sequence>
<dbReference type="EMBL" id="LR593886">
    <property type="protein sequence ID" value="VTS03617.1"/>
    <property type="molecule type" value="Genomic_DNA"/>
</dbReference>
<dbReference type="RefSeq" id="WP_162673085.1">
    <property type="nucleotide sequence ID" value="NZ_LR593886.1"/>
</dbReference>
<organism evidence="2 3">
    <name type="scientific">Gemmata massiliana</name>
    <dbReference type="NCBI Taxonomy" id="1210884"/>
    <lineage>
        <taxon>Bacteria</taxon>
        <taxon>Pseudomonadati</taxon>
        <taxon>Planctomycetota</taxon>
        <taxon>Planctomycetia</taxon>
        <taxon>Gemmatales</taxon>
        <taxon>Gemmataceae</taxon>
        <taxon>Gemmata</taxon>
    </lineage>
</organism>
<evidence type="ECO:0000313" key="2">
    <source>
        <dbReference type="EMBL" id="VTS03617.1"/>
    </source>
</evidence>
<dbReference type="AlphaFoldDB" id="A0A6P2DKS4"/>
<proteinExistence type="predicted"/>
<protein>
    <submittedName>
        <fullName evidence="2">Uncharacterized protein</fullName>
    </submittedName>
</protein>
<keyword evidence="1" id="KW-0472">Membrane</keyword>
<keyword evidence="3" id="KW-1185">Reference proteome</keyword>
<reference evidence="2 3" key="1">
    <citation type="submission" date="2019-05" db="EMBL/GenBank/DDBJ databases">
        <authorList>
            <consortium name="Science for Life Laboratories"/>
        </authorList>
    </citation>
    <scope>NUCLEOTIDE SEQUENCE [LARGE SCALE GENOMIC DNA]</scope>
    <source>
        <strain evidence="2">Soil9</strain>
    </source>
</reference>
<name>A0A6P2DKS4_9BACT</name>
<gene>
    <name evidence="2" type="ORF">SOIL9_71230</name>
</gene>
<keyword evidence="1" id="KW-1133">Transmembrane helix</keyword>
<evidence type="ECO:0000313" key="3">
    <source>
        <dbReference type="Proteomes" id="UP000464178"/>
    </source>
</evidence>
<evidence type="ECO:0000256" key="1">
    <source>
        <dbReference type="SAM" id="Phobius"/>
    </source>
</evidence>
<feature type="transmembrane region" description="Helical" evidence="1">
    <location>
        <begin position="6"/>
        <end position="23"/>
    </location>
</feature>
<accession>A0A6P2DKS4</accession>